<dbReference type="Proteomes" id="UP000281128">
    <property type="component" value="Unassembled WGS sequence"/>
</dbReference>
<keyword evidence="10" id="KW-1185">Reference proteome</keyword>
<evidence type="ECO:0000313" key="9">
    <source>
        <dbReference type="EMBL" id="RKF16289.1"/>
    </source>
</evidence>
<dbReference type="EMBL" id="RAPE01000001">
    <property type="protein sequence ID" value="RKF16289.1"/>
    <property type="molecule type" value="Genomic_DNA"/>
</dbReference>
<accession>A0A3A8AY42</accession>
<evidence type="ECO:0000256" key="5">
    <source>
        <dbReference type="ARBA" id="ARBA00022989"/>
    </source>
</evidence>
<evidence type="ECO:0000256" key="2">
    <source>
        <dbReference type="ARBA" id="ARBA00022448"/>
    </source>
</evidence>
<evidence type="ECO:0000256" key="4">
    <source>
        <dbReference type="ARBA" id="ARBA00022692"/>
    </source>
</evidence>
<dbReference type="PANTHER" id="PTHR43163:SF3">
    <property type="entry name" value="PEPTIDE ABC TRANSPORTER PERMEASE PROTEIN"/>
    <property type="match status" value="1"/>
</dbReference>
<evidence type="ECO:0000256" key="1">
    <source>
        <dbReference type="ARBA" id="ARBA00004651"/>
    </source>
</evidence>
<feature type="transmembrane region" description="Helical" evidence="7">
    <location>
        <begin position="131"/>
        <end position="158"/>
    </location>
</feature>
<comment type="subcellular location">
    <subcellularLocation>
        <location evidence="1 7">Cell membrane</location>
        <topology evidence="1 7">Multi-pass membrane protein</topology>
    </subcellularLocation>
</comment>
<dbReference type="SUPFAM" id="SSF161098">
    <property type="entry name" value="MetI-like"/>
    <property type="match status" value="1"/>
</dbReference>
<keyword evidence="6 7" id="KW-0472">Membrane</keyword>
<feature type="transmembrane region" description="Helical" evidence="7">
    <location>
        <begin position="178"/>
        <end position="198"/>
    </location>
</feature>
<feature type="transmembrane region" description="Helical" evidence="7">
    <location>
        <begin position="282"/>
        <end position="307"/>
    </location>
</feature>
<dbReference type="CDD" id="cd06261">
    <property type="entry name" value="TM_PBP2"/>
    <property type="match status" value="1"/>
</dbReference>
<feature type="domain" description="ABC transmembrane type-1" evidence="8">
    <location>
        <begin position="95"/>
        <end position="301"/>
    </location>
</feature>
<gene>
    <name evidence="9" type="ORF">D6850_01630</name>
</gene>
<dbReference type="InterPro" id="IPR000515">
    <property type="entry name" value="MetI-like"/>
</dbReference>
<dbReference type="GO" id="GO:0055085">
    <property type="term" value="P:transmembrane transport"/>
    <property type="evidence" value="ECO:0007669"/>
    <property type="project" value="InterPro"/>
</dbReference>
<keyword evidence="2 7" id="KW-0813">Transport</keyword>
<organism evidence="9 10">
    <name type="scientific">Roseovarius spongiae</name>
    <dbReference type="NCBI Taxonomy" id="2320272"/>
    <lineage>
        <taxon>Bacteria</taxon>
        <taxon>Pseudomonadati</taxon>
        <taxon>Pseudomonadota</taxon>
        <taxon>Alphaproteobacteria</taxon>
        <taxon>Rhodobacterales</taxon>
        <taxon>Roseobacteraceae</taxon>
        <taxon>Roseovarius</taxon>
    </lineage>
</organism>
<evidence type="ECO:0000256" key="6">
    <source>
        <dbReference type="ARBA" id="ARBA00023136"/>
    </source>
</evidence>
<dbReference type="Pfam" id="PF00528">
    <property type="entry name" value="BPD_transp_1"/>
    <property type="match status" value="1"/>
</dbReference>
<evidence type="ECO:0000256" key="3">
    <source>
        <dbReference type="ARBA" id="ARBA00022475"/>
    </source>
</evidence>
<dbReference type="PANTHER" id="PTHR43163">
    <property type="entry name" value="DIPEPTIDE TRANSPORT SYSTEM PERMEASE PROTEIN DPPB-RELATED"/>
    <property type="match status" value="1"/>
</dbReference>
<feature type="transmembrane region" description="Helical" evidence="7">
    <location>
        <begin position="99"/>
        <end position="119"/>
    </location>
</feature>
<dbReference type="GO" id="GO:0005886">
    <property type="term" value="C:plasma membrane"/>
    <property type="evidence" value="ECO:0007669"/>
    <property type="project" value="UniProtKB-SubCell"/>
</dbReference>
<dbReference type="InterPro" id="IPR045621">
    <property type="entry name" value="BPD_transp_1_N"/>
</dbReference>
<dbReference type="Pfam" id="PF19300">
    <property type="entry name" value="BPD_transp_1_N"/>
    <property type="match status" value="1"/>
</dbReference>
<keyword evidence="5 7" id="KW-1133">Transmembrane helix</keyword>
<sequence length="316" mass="34129">MLSLILRRLGIGLITVLAVSIIIFFGTKILPGDAAQIRLGQEATEANVAAMRERLGLDQPVPMQYLNWLGDFMTGDLGTSLASDVPIVNLISDRYKNTVIVSALTALIAVPVSLLLGIMAAMFPGSIYDRILTFVSVSLVAAPEFFTATLLVLIFVFALGWGNAVVVGSIEGKGFFELIAHFALPVTTLGFVIASQLIRMSRAAVLNVMNSPYIEMAILKGVPKKRIIFRHALLNAIGPIVNVIALNLAYLVTGVIVVEIYFGYPGLATLIVQAVQTRDFVLIQGLGMIFCLTYVILMLIADIAAFASNPRLRHPK</sequence>
<protein>
    <submittedName>
        <fullName evidence="9">ABC transporter permease</fullName>
    </submittedName>
</protein>
<keyword evidence="3" id="KW-1003">Cell membrane</keyword>
<comment type="caution">
    <text evidence="9">The sequence shown here is derived from an EMBL/GenBank/DDBJ whole genome shotgun (WGS) entry which is preliminary data.</text>
</comment>
<evidence type="ECO:0000256" key="7">
    <source>
        <dbReference type="RuleBase" id="RU363032"/>
    </source>
</evidence>
<feature type="transmembrane region" description="Helical" evidence="7">
    <location>
        <begin position="233"/>
        <end position="262"/>
    </location>
</feature>
<dbReference type="Gene3D" id="1.10.3720.10">
    <property type="entry name" value="MetI-like"/>
    <property type="match status" value="1"/>
</dbReference>
<dbReference type="OrthoDB" id="9807402at2"/>
<dbReference type="InterPro" id="IPR035906">
    <property type="entry name" value="MetI-like_sf"/>
</dbReference>
<dbReference type="PROSITE" id="PS50928">
    <property type="entry name" value="ABC_TM1"/>
    <property type="match status" value="1"/>
</dbReference>
<evidence type="ECO:0000259" key="8">
    <source>
        <dbReference type="PROSITE" id="PS50928"/>
    </source>
</evidence>
<dbReference type="RefSeq" id="WP_121163285.1">
    <property type="nucleotide sequence ID" value="NZ_RAPE01000001.1"/>
</dbReference>
<feature type="transmembrane region" description="Helical" evidence="7">
    <location>
        <begin position="9"/>
        <end position="30"/>
    </location>
</feature>
<proteinExistence type="inferred from homology"/>
<dbReference type="AlphaFoldDB" id="A0A3A8AY42"/>
<name>A0A3A8AY42_9RHOB</name>
<comment type="similarity">
    <text evidence="7">Belongs to the binding-protein-dependent transport system permease family.</text>
</comment>
<evidence type="ECO:0000313" key="10">
    <source>
        <dbReference type="Proteomes" id="UP000281128"/>
    </source>
</evidence>
<reference evidence="9 10" key="1">
    <citation type="submission" date="2018-09" db="EMBL/GenBank/DDBJ databases">
        <title>Roseovarius spongiae sp. nov., isolated from a marine sponge.</title>
        <authorList>
            <person name="Zhuang L."/>
            <person name="Luo L."/>
        </authorList>
    </citation>
    <scope>NUCLEOTIDE SEQUENCE [LARGE SCALE GENOMIC DNA]</scope>
    <source>
        <strain evidence="9 10">HN-E21</strain>
    </source>
</reference>
<keyword evidence="4 7" id="KW-0812">Transmembrane</keyword>